<organism evidence="13 14">
    <name type="scientific">Pedococcus dokdonensis</name>
    <dbReference type="NCBI Taxonomy" id="443156"/>
    <lineage>
        <taxon>Bacteria</taxon>
        <taxon>Bacillati</taxon>
        <taxon>Actinomycetota</taxon>
        <taxon>Actinomycetes</taxon>
        <taxon>Micrococcales</taxon>
        <taxon>Intrasporangiaceae</taxon>
        <taxon>Pedococcus</taxon>
    </lineage>
</organism>
<dbReference type="Pfam" id="PF00512">
    <property type="entry name" value="HisKA"/>
    <property type="match status" value="1"/>
</dbReference>
<evidence type="ECO:0000259" key="12">
    <source>
        <dbReference type="PROSITE" id="PS50885"/>
    </source>
</evidence>
<keyword evidence="5" id="KW-0808">Transferase</keyword>
<dbReference type="Gene3D" id="6.10.340.10">
    <property type="match status" value="1"/>
</dbReference>
<dbReference type="AlphaFoldDB" id="A0A1H0U8E2"/>
<evidence type="ECO:0000313" key="14">
    <source>
        <dbReference type="Proteomes" id="UP000199077"/>
    </source>
</evidence>
<name>A0A1H0U8E2_9MICO</name>
<dbReference type="PROSITE" id="PS50109">
    <property type="entry name" value="HIS_KIN"/>
    <property type="match status" value="1"/>
</dbReference>
<keyword evidence="9" id="KW-0902">Two-component regulatory system</keyword>
<dbReference type="InterPro" id="IPR003660">
    <property type="entry name" value="HAMP_dom"/>
</dbReference>
<evidence type="ECO:0000256" key="3">
    <source>
        <dbReference type="ARBA" id="ARBA00012438"/>
    </source>
</evidence>
<dbReference type="GO" id="GO:0005886">
    <property type="term" value="C:plasma membrane"/>
    <property type="evidence" value="ECO:0007669"/>
    <property type="project" value="UniProtKB-SubCell"/>
</dbReference>
<feature type="domain" description="HAMP" evidence="12">
    <location>
        <begin position="89"/>
        <end position="141"/>
    </location>
</feature>
<dbReference type="Proteomes" id="UP000199077">
    <property type="component" value="Chromosome I"/>
</dbReference>
<keyword evidence="4" id="KW-0597">Phosphoprotein</keyword>
<dbReference type="CDD" id="cd00082">
    <property type="entry name" value="HisKA"/>
    <property type="match status" value="1"/>
</dbReference>
<dbReference type="Pfam" id="PF02518">
    <property type="entry name" value="HATPase_c"/>
    <property type="match status" value="1"/>
</dbReference>
<dbReference type="SUPFAM" id="SSF47384">
    <property type="entry name" value="Homodimeric domain of signal transducing histidine kinase"/>
    <property type="match status" value="1"/>
</dbReference>
<dbReference type="InterPro" id="IPR003594">
    <property type="entry name" value="HATPase_dom"/>
</dbReference>
<dbReference type="SMART" id="SM00387">
    <property type="entry name" value="HATPase_c"/>
    <property type="match status" value="1"/>
</dbReference>
<proteinExistence type="predicted"/>
<evidence type="ECO:0000256" key="4">
    <source>
        <dbReference type="ARBA" id="ARBA00022553"/>
    </source>
</evidence>
<evidence type="ECO:0000256" key="8">
    <source>
        <dbReference type="ARBA" id="ARBA00022989"/>
    </source>
</evidence>
<dbReference type="PANTHER" id="PTHR43547:SF2">
    <property type="entry name" value="HYBRID SIGNAL TRANSDUCTION HISTIDINE KINASE C"/>
    <property type="match status" value="1"/>
</dbReference>
<evidence type="ECO:0000256" key="2">
    <source>
        <dbReference type="ARBA" id="ARBA00004236"/>
    </source>
</evidence>
<gene>
    <name evidence="13" type="ORF">SAMN04489867_3187</name>
</gene>
<protein>
    <recommendedName>
        <fullName evidence="3">histidine kinase</fullName>
        <ecNumber evidence="3">2.7.13.3</ecNumber>
    </recommendedName>
</protein>
<keyword evidence="10" id="KW-0472">Membrane</keyword>
<dbReference type="InterPro" id="IPR004358">
    <property type="entry name" value="Sig_transdc_His_kin-like_C"/>
</dbReference>
<dbReference type="CDD" id="cd06225">
    <property type="entry name" value="HAMP"/>
    <property type="match status" value="1"/>
</dbReference>
<feature type="transmembrane region" description="Helical" evidence="10">
    <location>
        <begin position="66"/>
        <end position="87"/>
    </location>
</feature>
<comment type="catalytic activity">
    <reaction evidence="1">
        <text>ATP + protein L-histidine = ADP + protein N-phospho-L-histidine.</text>
        <dbReference type="EC" id="2.7.13.3"/>
    </reaction>
</comment>
<dbReference type="Gene3D" id="1.10.287.130">
    <property type="match status" value="1"/>
</dbReference>
<evidence type="ECO:0000256" key="9">
    <source>
        <dbReference type="ARBA" id="ARBA00023012"/>
    </source>
</evidence>
<keyword evidence="8 10" id="KW-1133">Transmembrane helix</keyword>
<dbReference type="STRING" id="443156.SAMN04489867_3187"/>
<dbReference type="InterPro" id="IPR036097">
    <property type="entry name" value="HisK_dim/P_sf"/>
</dbReference>
<evidence type="ECO:0000256" key="5">
    <source>
        <dbReference type="ARBA" id="ARBA00022679"/>
    </source>
</evidence>
<dbReference type="FunFam" id="3.30.565.10:FF:000006">
    <property type="entry name" value="Sensor histidine kinase WalK"/>
    <property type="match status" value="1"/>
</dbReference>
<evidence type="ECO:0000256" key="10">
    <source>
        <dbReference type="SAM" id="Phobius"/>
    </source>
</evidence>
<dbReference type="SUPFAM" id="SSF55874">
    <property type="entry name" value="ATPase domain of HSP90 chaperone/DNA topoisomerase II/histidine kinase"/>
    <property type="match status" value="1"/>
</dbReference>
<evidence type="ECO:0000313" key="13">
    <source>
        <dbReference type="EMBL" id="SDP62434.1"/>
    </source>
</evidence>
<evidence type="ECO:0000256" key="7">
    <source>
        <dbReference type="ARBA" id="ARBA00022777"/>
    </source>
</evidence>
<evidence type="ECO:0000256" key="1">
    <source>
        <dbReference type="ARBA" id="ARBA00000085"/>
    </source>
</evidence>
<dbReference type="SMART" id="SM00388">
    <property type="entry name" value="HisKA"/>
    <property type="match status" value="1"/>
</dbReference>
<keyword evidence="14" id="KW-1185">Reference proteome</keyword>
<dbReference type="EMBL" id="LT629711">
    <property type="protein sequence ID" value="SDP62434.1"/>
    <property type="molecule type" value="Genomic_DNA"/>
</dbReference>
<dbReference type="Gene3D" id="3.30.565.10">
    <property type="entry name" value="Histidine kinase-like ATPase, C-terminal domain"/>
    <property type="match status" value="1"/>
</dbReference>
<dbReference type="CDD" id="cd00075">
    <property type="entry name" value="HATPase"/>
    <property type="match status" value="1"/>
</dbReference>
<evidence type="ECO:0000259" key="11">
    <source>
        <dbReference type="PROSITE" id="PS50109"/>
    </source>
</evidence>
<dbReference type="SMART" id="SM00304">
    <property type="entry name" value="HAMP"/>
    <property type="match status" value="1"/>
</dbReference>
<comment type="subcellular location">
    <subcellularLocation>
        <location evidence="2">Cell membrane</location>
    </subcellularLocation>
</comment>
<keyword evidence="6 10" id="KW-0812">Transmembrane</keyword>
<dbReference type="PROSITE" id="PS50885">
    <property type="entry name" value="HAMP"/>
    <property type="match status" value="1"/>
</dbReference>
<dbReference type="EC" id="2.7.13.3" evidence="3"/>
<dbReference type="PANTHER" id="PTHR43547">
    <property type="entry name" value="TWO-COMPONENT HISTIDINE KINASE"/>
    <property type="match status" value="1"/>
</dbReference>
<sequence>MLTRRGLVTRLLVTQAIVLVAGLVICWGVAILVGPPLFHQHLQQAGHTTQSPELDHIEDAFASANFIALAVALVTALLIALAVSVYLTRRIQGPLTALAQAAGDVAQGRHVHVSASGIGAEFDQLAVAFNQMADRLDSVEDTRRRLLSDLAHEMRTPVTTIEGYLEGLEDGVVEWDEDTASVMREQASRLIRLIEDIDDVSRAEEGRMQLELHDAAVSDLIWNAGATFRDRYARKGVNLLADPRRGAGYVVSVDAQRMAQVLSNLLANALRHTTPGGTVQLSAQVATDTVTLTVQDTGEGIPADALPHLFERFYRGDTARDRDHGGAGIGLTISRAITEAHGGRLVAHSDGPDMGAEFSVVLPARPEGRRE</sequence>
<keyword evidence="7 13" id="KW-0418">Kinase</keyword>
<dbReference type="GO" id="GO:0000155">
    <property type="term" value="F:phosphorelay sensor kinase activity"/>
    <property type="evidence" value="ECO:0007669"/>
    <property type="project" value="InterPro"/>
</dbReference>
<evidence type="ECO:0000256" key="6">
    <source>
        <dbReference type="ARBA" id="ARBA00022692"/>
    </source>
</evidence>
<dbReference type="InterPro" id="IPR036890">
    <property type="entry name" value="HATPase_C_sf"/>
</dbReference>
<dbReference type="PRINTS" id="PR00344">
    <property type="entry name" value="BCTRLSENSOR"/>
</dbReference>
<dbReference type="InterPro" id="IPR005467">
    <property type="entry name" value="His_kinase_dom"/>
</dbReference>
<dbReference type="OrthoDB" id="9786919at2"/>
<dbReference type="Pfam" id="PF00672">
    <property type="entry name" value="HAMP"/>
    <property type="match status" value="1"/>
</dbReference>
<dbReference type="SUPFAM" id="SSF158472">
    <property type="entry name" value="HAMP domain-like"/>
    <property type="match status" value="1"/>
</dbReference>
<reference evidence="14" key="1">
    <citation type="submission" date="2016-10" db="EMBL/GenBank/DDBJ databases">
        <authorList>
            <person name="Varghese N."/>
            <person name="Submissions S."/>
        </authorList>
    </citation>
    <scope>NUCLEOTIDE SEQUENCE [LARGE SCALE GENOMIC DNA]</scope>
    <source>
        <strain evidence="14">DSM 22329</strain>
    </source>
</reference>
<accession>A0A1H0U8E2</accession>
<feature type="transmembrane region" description="Helical" evidence="10">
    <location>
        <begin position="12"/>
        <end position="33"/>
    </location>
</feature>
<feature type="domain" description="Histidine kinase" evidence="11">
    <location>
        <begin position="149"/>
        <end position="366"/>
    </location>
</feature>
<dbReference type="InterPro" id="IPR003661">
    <property type="entry name" value="HisK_dim/P_dom"/>
</dbReference>